<protein>
    <submittedName>
        <fullName evidence="2">Uncharacterized protein</fullName>
    </submittedName>
</protein>
<sequence length="132" mass="14587">MGRREASGRAVCRDGGRRSQSKQTGAVCKQRPPAQKAHRGSTGHGKRSPQVASLGTVVRNLLRVVGNLSTVQRTQPVADDCLCVSHVSRIFRRPLKQLCRGNPCEVVRSPAHEISVRKPETRSKEPDTDRQR</sequence>
<organism evidence="2 3">
    <name type="scientific">Batillaria attramentaria</name>
    <dbReference type="NCBI Taxonomy" id="370345"/>
    <lineage>
        <taxon>Eukaryota</taxon>
        <taxon>Metazoa</taxon>
        <taxon>Spiralia</taxon>
        <taxon>Lophotrochozoa</taxon>
        <taxon>Mollusca</taxon>
        <taxon>Gastropoda</taxon>
        <taxon>Caenogastropoda</taxon>
        <taxon>Sorbeoconcha</taxon>
        <taxon>Cerithioidea</taxon>
        <taxon>Batillariidae</taxon>
        <taxon>Batillaria</taxon>
    </lineage>
</organism>
<dbReference type="AlphaFoldDB" id="A0ABD0KA78"/>
<evidence type="ECO:0000313" key="2">
    <source>
        <dbReference type="EMBL" id="KAK7483917.1"/>
    </source>
</evidence>
<proteinExistence type="predicted"/>
<feature type="compositionally biased region" description="Basic and acidic residues" evidence="1">
    <location>
        <begin position="110"/>
        <end position="132"/>
    </location>
</feature>
<feature type="region of interest" description="Disordered" evidence="1">
    <location>
        <begin position="1"/>
        <end position="53"/>
    </location>
</feature>
<evidence type="ECO:0000256" key="1">
    <source>
        <dbReference type="SAM" id="MobiDB-lite"/>
    </source>
</evidence>
<dbReference type="Proteomes" id="UP001519460">
    <property type="component" value="Unassembled WGS sequence"/>
</dbReference>
<feature type="compositionally biased region" description="Basic and acidic residues" evidence="1">
    <location>
        <begin position="1"/>
        <end position="17"/>
    </location>
</feature>
<feature type="compositionally biased region" description="Basic residues" evidence="1">
    <location>
        <begin position="36"/>
        <end position="47"/>
    </location>
</feature>
<evidence type="ECO:0000313" key="3">
    <source>
        <dbReference type="Proteomes" id="UP001519460"/>
    </source>
</evidence>
<keyword evidence="3" id="KW-1185">Reference proteome</keyword>
<name>A0ABD0KA78_9CAEN</name>
<comment type="caution">
    <text evidence="2">The sequence shown here is derived from an EMBL/GenBank/DDBJ whole genome shotgun (WGS) entry which is preliminary data.</text>
</comment>
<accession>A0ABD0KA78</accession>
<dbReference type="EMBL" id="JACVVK020000218">
    <property type="protein sequence ID" value="KAK7483917.1"/>
    <property type="molecule type" value="Genomic_DNA"/>
</dbReference>
<gene>
    <name evidence="2" type="ORF">BaRGS_00024801</name>
</gene>
<feature type="region of interest" description="Disordered" evidence="1">
    <location>
        <begin position="109"/>
        <end position="132"/>
    </location>
</feature>
<reference evidence="2 3" key="1">
    <citation type="journal article" date="2023" name="Sci. Data">
        <title>Genome assembly of the Korean intertidal mud-creeper Batillaria attramentaria.</title>
        <authorList>
            <person name="Patra A.K."/>
            <person name="Ho P.T."/>
            <person name="Jun S."/>
            <person name="Lee S.J."/>
            <person name="Kim Y."/>
            <person name="Won Y.J."/>
        </authorList>
    </citation>
    <scope>NUCLEOTIDE SEQUENCE [LARGE SCALE GENOMIC DNA]</scope>
    <source>
        <strain evidence="2">Wonlab-2016</strain>
    </source>
</reference>